<feature type="signal peptide" evidence="4">
    <location>
        <begin position="1"/>
        <end position="23"/>
    </location>
</feature>
<comment type="subcellular location">
    <subcellularLocation>
        <location evidence="1">Cell envelope</location>
    </subcellularLocation>
</comment>
<dbReference type="CDD" id="cd06300">
    <property type="entry name" value="PBP1_ABC_sugar_binding-like"/>
    <property type="match status" value="1"/>
</dbReference>
<comment type="similarity">
    <text evidence="2">Belongs to the bacterial solute-binding protein 2 family.</text>
</comment>
<dbReference type="RefSeq" id="WP_367967220.1">
    <property type="nucleotide sequence ID" value="NZ_JBAKFJ010000001.1"/>
</dbReference>
<evidence type="ECO:0000313" key="7">
    <source>
        <dbReference type="Proteomes" id="UP001556653"/>
    </source>
</evidence>
<evidence type="ECO:0000259" key="5">
    <source>
        <dbReference type="Pfam" id="PF13407"/>
    </source>
</evidence>
<dbReference type="Gene3D" id="3.40.50.2300">
    <property type="match status" value="2"/>
</dbReference>
<dbReference type="PANTHER" id="PTHR46847:SF1">
    <property type="entry name" value="D-ALLOSE-BINDING PERIPLASMIC PROTEIN-RELATED"/>
    <property type="match status" value="1"/>
</dbReference>
<proteinExistence type="inferred from homology"/>
<evidence type="ECO:0000256" key="2">
    <source>
        <dbReference type="ARBA" id="ARBA00007639"/>
    </source>
</evidence>
<dbReference type="PANTHER" id="PTHR46847">
    <property type="entry name" value="D-ALLOSE-BINDING PERIPLASMIC PROTEIN-RELATED"/>
    <property type="match status" value="1"/>
</dbReference>
<comment type="caution">
    <text evidence="6">The sequence shown here is derived from an EMBL/GenBank/DDBJ whole genome shotgun (WGS) entry which is preliminary data.</text>
</comment>
<feature type="domain" description="Periplasmic binding protein" evidence="5">
    <location>
        <begin position="67"/>
        <end position="326"/>
    </location>
</feature>
<dbReference type="InterPro" id="IPR028082">
    <property type="entry name" value="Peripla_BP_I"/>
</dbReference>
<keyword evidence="3 4" id="KW-0732">Signal</keyword>
<organism evidence="6 7">
    <name type="scientific">Spiribacter onubensis</name>
    <dbReference type="NCBI Taxonomy" id="3122420"/>
    <lineage>
        <taxon>Bacteria</taxon>
        <taxon>Pseudomonadati</taxon>
        <taxon>Pseudomonadota</taxon>
        <taxon>Gammaproteobacteria</taxon>
        <taxon>Chromatiales</taxon>
        <taxon>Ectothiorhodospiraceae</taxon>
        <taxon>Spiribacter</taxon>
    </lineage>
</organism>
<dbReference type="SUPFAM" id="SSF53822">
    <property type="entry name" value="Periplasmic binding protein-like I"/>
    <property type="match status" value="1"/>
</dbReference>
<accession>A0ABV3S9F0</accession>
<dbReference type="InterPro" id="IPR025997">
    <property type="entry name" value="SBP_2_dom"/>
</dbReference>
<dbReference type="Proteomes" id="UP001556653">
    <property type="component" value="Unassembled WGS sequence"/>
</dbReference>
<protein>
    <submittedName>
        <fullName evidence="6">ABC transporter substrate-binding protein</fullName>
    </submittedName>
</protein>
<evidence type="ECO:0000256" key="1">
    <source>
        <dbReference type="ARBA" id="ARBA00004196"/>
    </source>
</evidence>
<evidence type="ECO:0000256" key="3">
    <source>
        <dbReference type="ARBA" id="ARBA00022729"/>
    </source>
</evidence>
<evidence type="ECO:0000256" key="4">
    <source>
        <dbReference type="SAM" id="SignalP"/>
    </source>
</evidence>
<sequence length="397" mass="43390">MKIIQAASAALLAGMVSFGTAQAEGLDELDPSVVERLYNPDMLDPSQPIGPSAYRDFIAKNPPPWTIGYASSYAGNTWRAAAMRELQEEIIPRWQALGLIDEVIITQSNLNDSTQIQQMRQLVDQGVDAIFVCCSNPTALNQSVKYAYDNGVPTFSFTGYLTSPYSVNSSVNYQLAGFEIGQWMADELDGEGRVLVVEGIPGTSGSDSQDRGVKAGLAKAEGIEVVGSIAGMWTDQVAQAEVQKWLATNPGGVDGITVQSAAELGVLRALQQSGREDVPTSIGGELGALCYWRKNPDYISTTYQVWPPQDEIRLIWHIMMRTLQGQGPKIQSVLVDPVEFTYEDLVEVMDEDCNVQSPDWLAVGPDRWGLDPAYIDQFFLRPADPTQYDPASHPVSD</sequence>
<feature type="chain" id="PRO_5046397000" evidence="4">
    <location>
        <begin position="24"/>
        <end position="397"/>
    </location>
</feature>
<gene>
    <name evidence="6" type="ORF">V6X64_07135</name>
</gene>
<reference evidence="6 7" key="1">
    <citation type="submission" date="2024-02" db="EMBL/GenBank/DDBJ databases">
        <title>New especies of Spiribacter isolated from saline water.</title>
        <authorList>
            <person name="Leon M.J."/>
            <person name="De La Haba R."/>
            <person name="Sanchez-Porro C."/>
            <person name="Ventosa A."/>
        </authorList>
    </citation>
    <scope>NUCLEOTIDE SEQUENCE [LARGE SCALE GENOMIC DNA]</scope>
    <source>
        <strain evidence="7">ag22IC4-227</strain>
    </source>
</reference>
<name>A0ABV3S9F0_9GAMM</name>
<dbReference type="EMBL" id="JBAKFJ010000001">
    <property type="protein sequence ID" value="MEX0386758.1"/>
    <property type="molecule type" value="Genomic_DNA"/>
</dbReference>
<keyword evidence="7" id="KW-1185">Reference proteome</keyword>
<dbReference type="Pfam" id="PF13407">
    <property type="entry name" value="Peripla_BP_4"/>
    <property type="match status" value="1"/>
</dbReference>
<evidence type="ECO:0000313" key="6">
    <source>
        <dbReference type="EMBL" id="MEX0386758.1"/>
    </source>
</evidence>